<protein>
    <recommendedName>
        <fullName evidence="1">PPM-type phosphatase domain-containing protein</fullName>
    </recommendedName>
</protein>
<dbReference type="Pfam" id="PF13672">
    <property type="entry name" value="PP2C_2"/>
    <property type="match status" value="1"/>
</dbReference>
<proteinExistence type="predicted"/>
<dbReference type="InterPro" id="IPR036457">
    <property type="entry name" value="PPM-type-like_dom_sf"/>
</dbReference>
<gene>
    <name evidence="2" type="ORF">Asi02nite_34390</name>
</gene>
<dbReference type="RefSeq" id="WP_203714084.1">
    <property type="nucleotide sequence ID" value="NZ_BONE01000025.1"/>
</dbReference>
<feature type="domain" description="PPM-type phosphatase" evidence="1">
    <location>
        <begin position="244"/>
        <end position="457"/>
    </location>
</feature>
<dbReference type="Gene3D" id="3.60.40.10">
    <property type="entry name" value="PPM-type phosphatase domain"/>
    <property type="match status" value="1"/>
</dbReference>
<dbReference type="SUPFAM" id="SSF81606">
    <property type="entry name" value="PP2C-like"/>
    <property type="match status" value="1"/>
</dbReference>
<reference evidence="2 3" key="1">
    <citation type="submission" date="2021-01" db="EMBL/GenBank/DDBJ databases">
        <title>Whole genome shotgun sequence of Asanoa siamensis NBRC 107932.</title>
        <authorList>
            <person name="Komaki H."/>
            <person name="Tamura T."/>
        </authorList>
    </citation>
    <scope>NUCLEOTIDE SEQUENCE [LARGE SCALE GENOMIC DNA]</scope>
    <source>
        <strain evidence="2 3">NBRC 107932</strain>
    </source>
</reference>
<keyword evidence="3" id="KW-1185">Reference proteome</keyword>
<organism evidence="2 3">
    <name type="scientific">Asanoa siamensis</name>
    <dbReference type="NCBI Taxonomy" id="926357"/>
    <lineage>
        <taxon>Bacteria</taxon>
        <taxon>Bacillati</taxon>
        <taxon>Actinomycetota</taxon>
        <taxon>Actinomycetes</taxon>
        <taxon>Micromonosporales</taxon>
        <taxon>Micromonosporaceae</taxon>
        <taxon>Asanoa</taxon>
    </lineage>
</organism>
<sequence length="489" mass="53015">MTTLPLLPIYLLVDLADTGQAPRKERALNRLVSAVVDRLRADPVLAGCVRLGVIGLAETAIRFQPLEPPEGIDNDLRLPVGGAGSSVAAVPAACQLVARDRVKLAKHRHRPPLFVFLSDDALGIEERSARVEKVLTETHHDATFGSVLYDIDTPQPSAHRAEGDDALRATLGEMERFADAARAALTNDETPPWIGGFESYAVGDPGNAARTVLPKPDRSEWDRRDTVLDGVHLGAVELRAASVRGWSHRYYGVVRQDDYAFRLTEDERYLVAVVSDGVSSATRSHKAAALVTRVGAELLADRLARSDADGVDWVTMTRQLSDEVMKLGERIIDVEPDQRPLDPREVAAHLAATVVFAIIDLRPVDDVMPVHTFAVGDSAAWILRDGARWEPARPVKNAGDGPATAMTRALPLAGRDLGRPVRGRLGRSDVLVLMSDGLGDPLGEGRGPVGRFLATAWARPPAPIQFAAQVDFARRSHDDDRTALAVWPV</sequence>
<comment type="caution">
    <text evidence="2">The sequence shown here is derived from an EMBL/GenBank/DDBJ whole genome shotgun (WGS) entry which is preliminary data.</text>
</comment>
<accession>A0ABQ4CRJ2</accession>
<dbReference type="Proteomes" id="UP000604117">
    <property type="component" value="Unassembled WGS sequence"/>
</dbReference>
<dbReference type="EMBL" id="BONE01000025">
    <property type="protein sequence ID" value="GIF73921.1"/>
    <property type="molecule type" value="Genomic_DNA"/>
</dbReference>
<name>A0ABQ4CRJ2_9ACTN</name>
<evidence type="ECO:0000313" key="3">
    <source>
        <dbReference type="Proteomes" id="UP000604117"/>
    </source>
</evidence>
<evidence type="ECO:0000259" key="1">
    <source>
        <dbReference type="Pfam" id="PF13672"/>
    </source>
</evidence>
<dbReference type="InterPro" id="IPR001932">
    <property type="entry name" value="PPM-type_phosphatase-like_dom"/>
</dbReference>
<evidence type="ECO:0000313" key="2">
    <source>
        <dbReference type="EMBL" id="GIF73921.1"/>
    </source>
</evidence>